<accession>C6SHR3</accession>
<gene>
    <name evidence="1" type="ORF">NMW_0482</name>
</gene>
<protein>
    <submittedName>
        <fullName evidence="1">Maltose phosphorylase</fullName>
        <ecNumber evidence="1">2.4.1.8</ecNumber>
    </submittedName>
</protein>
<organism evidence="1">
    <name type="scientific">Neisseria meningitidis alpha275</name>
    <dbReference type="NCBI Taxonomy" id="295996"/>
    <lineage>
        <taxon>Bacteria</taxon>
        <taxon>Pseudomonadati</taxon>
        <taxon>Pseudomonadota</taxon>
        <taxon>Betaproteobacteria</taxon>
        <taxon>Neisseriales</taxon>
        <taxon>Neisseriaceae</taxon>
        <taxon>Neisseria</taxon>
    </lineage>
</organism>
<dbReference type="GO" id="GO:0050082">
    <property type="term" value="F:maltose phosphorylase activity"/>
    <property type="evidence" value="ECO:0007669"/>
    <property type="project" value="UniProtKB-EC"/>
</dbReference>
<name>C6SHR3_NEIME</name>
<reference evidence="1" key="1">
    <citation type="journal article" date="2008" name="Proc. Natl. Acad. Sci. U.S.A.">
        <title>Whole-genome comparison of disease and carriage strains provides insights into virulence evolution in Neisseria meningitidis.</title>
        <authorList>
            <person name="Schoen C."/>
            <person name="Blom J."/>
            <person name="Claus H."/>
            <person name="Schramm-Glueck A."/>
            <person name="Brandt P."/>
            <person name="Mueller T."/>
            <person name="Goesmann A."/>
            <person name="Joseph B."/>
            <person name="Konietzny S."/>
            <person name="Kurzai O."/>
            <person name="Schmitt C."/>
            <person name="Friedrich T."/>
            <person name="Linke B."/>
            <person name="Vogel U."/>
            <person name="Frosch M."/>
        </authorList>
    </citation>
    <scope>NUCLEOTIDE SEQUENCE</scope>
    <source>
        <strain evidence="1">Alpha275</strain>
    </source>
</reference>
<dbReference type="AlphaFoldDB" id="C6SHR3"/>
<dbReference type="EC" id="2.4.1.8" evidence="1"/>
<keyword evidence="1" id="KW-0808">Transferase</keyword>
<dbReference type="EMBL" id="AM889138">
    <property type="protein sequence ID" value="CBA05292.1"/>
    <property type="molecule type" value="Genomic_DNA"/>
</dbReference>
<keyword evidence="1" id="KW-0328">Glycosyltransferase</keyword>
<proteinExistence type="predicted"/>
<evidence type="ECO:0000313" key="1">
    <source>
        <dbReference type="EMBL" id="CBA05292.1"/>
    </source>
</evidence>
<sequence length="68" mass="7595">MHPAKGACYFSEHPPLAAGPKGFSNQQFGGRGIGRFTESRRLRRACRRRYPAKQDLRDKICSNTQGGT</sequence>